<dbReference type="RefSeq" id="WP_289411325.1">
    <property type="nucleotide sequence ID" value="NZ_JAUCDY010000012.1"/>
</dbReference>
<dbReference type="PANTHER" id="PTHR38598:SF1">
    <property type="entry name" value="INNER MEMBRANE PROTEIN YJCH"/>
    <property type="match status" value="1"/>
</dbReference>
<reference evidence="2 3" key="1">
    <citation type="submission" date="2023-06" db="EMBL/GenBank/DDBJ databases">
        <title>Thiopseudomonas sp. CY1220 draft genome sequence.</title>
        <authorList>
            <person name="Zhao G."/>
            <person name="An M."/>
        </authorList>
    </citation>
    <scope>NUCLEOTIDE SEQUENCE [LARGE SCALE GENOMIC DNA]</scope>
    <source>
        <strain evidence="2 3">CY1220</strain>
    </source>
</reference>
<evidence type="ECO:0000313" key="3">
    <source>
        <dbReference type="Proteomes" id="UP001241056"/>
    </source>
</evidence>
<dbReference type="Proteomes" id="UP001241056">
    <property type="component" value="Unassembled WGS sequence"/>
</dbReference>
<keyword evidence="3" id="KW-1185">Reference proteome</keyword>
<accession>A0ABT7SQV2</accession>
<evidence type="ECO:0000313" key="2">
    <source>
        <dbReference type="EMBL" id="MDM7858573.1"/>
    </source>
</evidence>
<proteinExistence type="predicted"/>
<keyword evidence="1" id="KW-0472">Membrane</keyword>
<organism evidence="2 3">
    <name type="scientific">Thiopseudomonas acetoxidans</name>
    <dbReference type="NCBI Taxonomy" id="3041622"/>
    <lineage>
        <taxon>Bacteria</taxon>
        <taxon>Pseudomonadati</taxon>
        <taxon>Pseudomonadota</taxon>
        <taxon>Gammaproteobacteria</taxon>
        <taxon>Pseudomonadales</taxon>
        <taxon>Pseudomonadaceae</taxon>
        <taxon>Thiopseudomonas</taxon>
    </lineage>
</organism>
<feature type="transmembrane region" description="Helical" evidence="1">
    <location>
        <begin position="59"/>
        <end position="83"/>
    </location>
</feature>
<protein>
    <submittedName>
        <fullName evidence="2">DUF485 domain-containing protein</fullName>
    </submittedName>
</protein>
<dbReference type="InterPro" id="IPR007436">
    <property type="entry name" value="DUF485"/>
</dbReference>
<gene>
    <name evidence="2" type="ORF">QEZ41_09865</name>
</gene>
<sequence>MQKDIVQQVLNHPKYVELVKRRTRVSMIFFATALIIYSGFILTLAYLPDLFAQPLGEGWTMSVGVLTGILVVFSAVIMIALYVHFSNKHFDPLLEQVVRDVE</sequence>
<keyword evidence="1" id="KW-0812">Transmembrane</keyword>
<feature type="transmembrane region" description="Helical" evidence="1">
    <location>
        <begin position="27"/>
        <end position="47"/>
    </location>
</feature>
<comment type="caution">
    <text evidence="2">The sequence shown here is derived from an EMBL/GenBank/DDBJ whole genome shotgun (WGS) entry which is preliminary data.</text>
</comment>
<dbReference type="PANTHER" id="PTHR38598">
    <property type="entry name" value="INNER MEMBRANE PROTEIN YJCH"/>
    <property type="match status" value="1"/>
</dbReference>
<dbReference type="EMBL" id="JAUCDY010000012">
    <property type="protein sequence ID" value="MDM7858573.1"/>
    <property type="molecule type" value="Genomic_DNA"/>
</dbReference>
<dbReference type="Pfam" id="PF04341">
    <property type="entry name" value="DUF485"/>
    <property type="match status" value="1"/>
</dbReference>
<keyword evidence="1" id="KW-1133">Transmembrane helix</keyword>
<dbReference type="InterPro" id="IPR052959">
    <property type="entry name" value="Inner_membrane_assoc"/>
</dbReference>
<evidence type="ECO:0000256" key="1">
    <source>
        <dbReference type="SAM" id="Phobius"/>
    </source>
</evidence>
<name>A0ABT7SQV2_9GAMM</name>